<dbReference type="EMBL" id="LFTY01000001">
    <property type="protein sequence ID" value="KMW59917.1"/>
    <property type="molecule type" value="Genomic_DNA"/>
</dbReference>
<feature type="transmembrane region" description="Helical" evidence="1">
    <location>
        <begin position="165"/>
        <end position="189"/>
    </location>
</feature>
<proteinExistence type="predicted"/>
<sequence>MTASLGKRIGWLNTEGLLRLWLLVLAPLSYLFFVYNLVLDYRAGGHSWKQGDWLINGQNGPVRRSFAGDVILPMSDALAMDPVLLVIVVQVVVVALVYVLSLRLALSAGGAAPLILALSPAFFMAFWVTDPLGSARKEMLAFAALLLFAQGVIRPSLVWTALGCALFLVAAAAHEALLLFLPVFWGVLCLAPGTPGARGKVVLLSLTSTAALLLFLSAMGSSRVEDFMTVCAPLLERGVAEHMCQGAIRWLEYDAVHGFDFVYSRTTPELMFWFLLAYAASVAPFAYVAYLTDARRLCAALIILPFLLFLPLFAVSTDHGRWISFHVFAAFLLFAVAIRLGRVRLVRRLNAFLLTGLFVAAQLIAPMHVRDVYFGGPVARVWEEARALLP</sequence>
<feature type="transmembrane region" description="Helical" evidence="1">
    <location>
        <begin position="83"/>
        <end position="100"/>
    </location>
</feature>
<feature type="transmembrane region" description="Helical" evidence="1">
    <location>
        <begin position="201"/>
        <end position="220"/>
    </location>
</feature>
<feature type="transmembrane region" description="Helical" evidence="1">
    <location>
        <begin position="270"/>
        <end position="290"/>
    </location>
</feature>
<gene>
    <name evidence="2" type="ORF">AIOL_000066</name>
</gene>
<dbReference type="AlphaFoldDB" id="A0A0J9EAV9"/>
<keyword evidence="3" id="KW-1185">Reference proteome</keyword>
<reference evidence="2 3" key="1">
    <citation type="submission" date="2015-06" db="EMBL/GenBank/DDBJ databases">
        <title>Draft genome sequence of an Alphaproteobacteria species associated to the Mediterranean sponge Oscarella lobularis.</title>
        <authorList>
            <person name="Jourda C."/>
            <person name="Santini S."/>
            <person name="Claverie J.-M."/>
        </authorList>
    </citation>
    <scope>NUCLEOTIDE SEQUENCE [LARGE SCALE GENOMIC DNA]</scope>
    <source>
        <strain evidence="2">IGS</strain>
    </source>
</reference>
<feature type="transmembrane region" description="Helical" evidence="1">
    <location>
        <begin position="20"/>
        <end position="39"/>
    </location>
</feature>
<evidence type="ECO:0000313" key="2">
    <source>
        <dbReference type="EMBL" id="KMW59917.1"/>
    </source>
</evidence>
<name>A0A0J9EAV9_9RHOB</name>
<accession>A0A0J9EAV9</accession>
<protein>
    <submittedName>
        <fullName evidence="2">Uncharacterized protein</fullName>
    </submittedName>
</protein>
<feature type="transmembrane region" description="Helical" evidence="1">
    <location>
        <begin position="297"/>
        <end position="316"/>
    </location>
</feature>
<feature type="transmembrane region" description="Helical" evidence="1">
    <location>
        <begin position="106"/>
        <end position="128"/>
    </location>
</feature>
<feature type="transmembrane region" description="Helical" evidence="1">
    <location>
        <begin position="352"/>
        <end position="369"/>
    </location>
</feature>
<keyword evidence="1" id="KW-1133">Transmembrane helix</keyword>
<dbReference type="STRING" id="1675527.AIOL_000066"/>
<dbReference type="RefSeq" id="WP_049641064.1">
    <property type="nucleotide sequence ID" value="NZ_LFTY01000001.1"/>
</dbReference>
<keyword evidence="1" id="KW-0812">Transmembrane</keyword>
<feature type="transmembrane region" description="Helical" evidence="1">
    <location>
        <begin position="322"/>
        <end position="340"/>
    </location>
</feature>
<organism evidence="2 3">
    <name type="scientific">Candidatus Rhodobacter oscarellae</name>
    <dbReference type="NCBI Taxonomy" id="1675527"/>
    <lineage>
        <taxon>Bacteria</taxon>
        <taxon>Pseudomonadati</taxon>
        <taxon>Pseudomonadota</taxon>
        <taxon>Alphaproteobacteria</taxon>
        <taxon>Rhodobacterales</taxon>
        <taxon>Rhodobacter group</taxon>
        <taxon>Rhodobacter</taxon>
    </lineage>
</organism>
<evidence type="ECO:0000313" key="3">
    <source>
        <dbReference type="Proteomes" id="UP000037178"/>
    </source>
</evidence>
<evidence type="ECO:0000256" key="1">
    <source>
        <dbReference type="SAM" id="Phobius"/>
    </source>
</evidence>
<keyword evidence="1" id="KW-0472">Membrane</keyword>
<dbReference type="Proteomes" id="UP000037178">
    <property type="component" value="Unassembled WGS sequence"/>
</dbReference>
<dbReference type="OrthoDB" id="7873674at2"/>
<comment type="caution">
    <text evidence="2">The sequence shown here is derived from an EMBL/GenBank/DDBJ whole genome shotgun (WGS) entry which is preliminary data.</text>
</comment>
<feature type="transmembrane region" description="Helical" evidence="1">
    <location>
        <begin position="140"/>
        <end position="159"/>
    </location>
</feature>
<dbReference type="PATRIC" id="fig|1675527.3.peg.86"/>